<evidence type="ECO:0000256" key="10">
    <source>
        <dbReference type="ARBA" id="ARBA00023027"/>
    </source>
</evidence>
<feature type="binding site" evidence="18">
    <location>
        <position position="157"/>
    </location>
    <ligand>
        <name>(6S)-NADPHX</name>
        <dbReference type="ChEBI" id="CHEBI:64076"/>
    </ligand>
</feature>
<dbReference type="InterPro" id="IPR036652">
    <property type="entry name" value="YjeF_N_dom_sf"/>
</dbReference>
<evidence type="ECO:0000256" key="12">
    <source>
        <dbReference type="ARBA" id="ARBA00023239"/>
    </source>
</evidence>
<feature type="binding site" evidence="18">
    <location>
        <position position="160"/>
    </location>
    <ligand>
        <name>K(+)</name>
        <dbReference type="ChEBI" id="CHEBI:29103"/>
    </ligand>
</feature>
<dbReference type="PANTHER" id="PTHR12592:SF0">
    <property type="entry name" value="ATP-DEPENDENT (S)-NAD(P)H-HYDRATE DEHYDRATASE"/>
    <property type="match status" value="1"/>
</dbReference>
<evidence type="ECO:0000256" key="3">
    <source>
        <dbReference type="ARBA" id="ARBA00006001"/>
    </source>
</evidence>
<keyword evidence="13" id="KW-0511">Multifunctional enzyme</keyword>
<reference evidence="22 23" key="1">
    <citation type="submission" date="2019-08" db="EMBL/GenBank/DDBJ databases">
        <authorList>
            <person name="Seo M.-J."/>
        </authorList>
    </citation>
    <scope>NUCLEOTIDE SEQUENCE [LARGE SCALE GENOMIC DNA]</scope>
    <source>
        <strain evidence="22 23">KIGAM108</strain>
    </source>
</reference>
<keyword evidence="23" id="KW-1185">Reference proteome</keyword>
<proteinExistence type="inferred from homology"/>
<comment type="similarity">
    <text evidence="18">Belongs to the NnrE/AIBP family.</text>
</comment>
<feature type="binding site" evidence="17">
    <location>
        <position position="323"/>
    </location>
    <ligand>
        <name>(6S)-NADPHX</name>
        <dbReference type="ChEBI" id="CHEBI:64076"/>
    </ligand>
</feature>
<evidence type="ECO:0000256" key="4">
    <source>
        <dbReference type="ARBA" id="ARBA00009524"/>
    </source>
</evidence>
<keyword evidence="11 18" id="KW-0413">Isomerase</keyword>
<dbReference type="SUPFAM" id="SSF64153">
    <property type="entry name" value="YjeF N-terminal domain-like"/>
    <property type="match status" value="1"/>
</dbReference>
<keyword evidence="12 17" id="KW-0456">Lyase</keyword>
<dbReference type="PROSITE" id="PS01050">
    <property type="entry name" value="YJEF_C_2"/>
    <property type="match status" value="1"/>
</dbReference>
<comment type="cofactor">
    <cofactor evidence="18 19">
        <name>K(+)</name>
        <dbReference type="ChEBI" id="CHEBI:29103"/>
    </cofactor>
    <text evidence="18 19">Binds 1 potassium ion per subunit.</text>
</comment>
<dbReference type="HAMAP" id="MF_01966">
    <property type="entry name" value="NADHX_epimerase"/>
    <property type="match status" value="1"/>
</dbReference>
<dbReference type="NCBIfam" id="TIGR00196">
    <property type="entry name" value="yjeF_cterm"/>
    <property type="match status" value="1"/>
</dbReference>
<dbReference type="InterPro" id="IPR017953">
    <property type="entry name" value="Carbohydrate_kinase_pred_CS"/>
</dbReference>
<organism evidence="22 23">
    <name type="scientific">Hymenobacter lutimineralis</name>
    <dbReference type="NCBI Taxonomy" id="2606448"/>
    <lineage>
        <taxon>Bacteria</taxon>
        <taxon>Pseudomonadati</taxon>
        <taxon>Bacteroidota</taxon>
        <taxon>Cytophagia</taxon>
        <taxon>Cytophagales</taxon>
        <taxon>Hymenobacteraceae</taxon>
        <taxon>Hymenobacter</taxon>
    </lineage>
</organism>
<evidence type="ECO:0000256" key="6">
    <source>
        <dbReference type="ARBA" id="ARBA00022741"/>
    </source>
</evidence>
<evidence type="ECO:0000256" key="2">
    <source>
        <dbReference type="ARBA" id="ARBA00000909"/>
    </source>
</evidence>
<keyword evidence="8 17" id="KW-0521">NADP</keyword>
<feature type="domain" description="YjeF C-terminal" evidence="20">
    <location>
        <begin position="225"/>
        <end position="498"/>
    </location>
</feature>
<keyword evidence="6 17" id="KW-0547">Nucleotide-binding</keyword>
<comment type="similarity">
    <text evidence="3 19">In the N-terminal section; belongs to the NnrE/AIBP family.</text>
</comment>
<gene>
    <name evidence="17" type="primary">nnrD</name>
    <name evidence="18" type="synonym">nnrE</name>
    <name evidence="22" type="ORF">FY528_04295</name>
</gene>
<evidence type="ECO:0000256" key="7">
    <source>
        <dbReference type="ARBA" id="ARBA00022840"/>
    </source>
</evidence>
<dbReference type="Proteomes" id="UP000322791">
    <property type="component" value="Unassembled WGS sequence"/>
</dbReference>
<dbReference type="PANTHER" id="PTHR12592">
    <property type="entry name" value="ATP-DEPENDENT (S)-NAD(P)H-HYDRATE DEHYDRATASE FAMILY MEMBER"/>
    <property type="match status" value="1"/>
</dbReference>
<dbReference type="EC" id="4.2.1.136" evidence="19"/>
<dbReference type="GO" id="GO:0052855">
    <property type="term" value="F:ADP-dependent NAD(P)H-hydrate dehydratase activity"/>
    <property type="evidence" value="ECO:0007669"/>
    <property type="project" value="UniProtKB-UniRule"/>
</dbReference>
<keyword evidence="9 18" id="KW-0630">Potassium</keyword>
<feature type="binding site" evidence="18">
    <location>
        <position position="60"/>
    </location>
    <ligand>
        <name>K(+)</name>
        <dbReference type="ChEBI" id="CHEBI:29103"/>
    </ligand>
</feature>
<dbReference type="InterPro" id="IPR030677">
    <property type="entry name" value="Nnr"/>
</dbReference>
<evidence type="ECO:0000256" key="18">
    <source>
        <dbReference type="HAMAP-Rule" id="MF_01966"/>
    </source>
</evidence>
<dbReference type="HAMAP" id="MF_01965">
    <property type="entry name" value="NADHX_dehydratase"/>
    <property type="match status" value="1"/>
</dbReference>
<evidence type="ECO:0000256" key="14">
    <source>
        <dbReference type="ARBA" id="ARBA00025153"/>
    </source>
</evidence>
<dbReference type="Pfam" id="PF01256">
    <property type="entry name" value="Carb_kinase"/>
    <property type="match status" value="1"/>
</dbReference>
<evidence type="ECO:0000256" key="11">
    <source>
        <dbReference type="ARBA" id="ARBA00023235"/>
    </source>
</evidence>
<dbReference type="Gene3D" id="3.40.1190.20">
    <property type="match status" value="1"/>
</dbReference>
<keyword evidence="7 17" id="KW-0067">ATP-binding</keyword>
<dbReference type="PROSITE" id="PS51383">
    <property type="entry name" value="YJEF_C_3"/>
    <property type="match status" value="1"/>
</dbReference>
<evidence type="ECO:0000256" key="9">
    <source>
        <dbReference type="ARBA" id="ARBA00022958"/>
    </source>
</evidence>
<feature type="binding site" evidence="17">
    <location>
        <position position="438"/>
    </location>
    <ligand>
        <name>AMP</name>
        <dbReference type="ChEBI" id="CHEBI:456215"/>
    </ligand>
</feature>
<accession>A0A5D6V9G6</accession>
<evidence type="ECO:0000256" key="8">
    <source>
        <dbReference type="ARBA" id="ARBA00022857"/>
    </source>
</evidence>
<comment type="similarity">
    <text evidence="4 19">In the C-terminal section; belongs to the NnrD/CARKD family.</text>
</comment>
<dbReference type="GO" id="GO:0005524">
    <property type="term" value="F:ATP binding"/>
    <property type="evidence" value="ECO:0007669"/>
    <property type="project" value="UniProtKB-UniRule"/>
</dbReference>
<keyword evidence="10 17" id="KW-0520">NAD</keyword>
<evidence type="ECO:0000256" key="15">
    <source>
        <dbReference type="ARBA" id="ARBA00048238"/>
    </source>
</evidence>
<comment type="function">
    <text evidence="14 19">Bifunctional enzyme that catalyzes the epimerization of the S- and R-forms of NAD(P)HX and the dehydration of the S-form of NAD(P)HX at the expense of ADP, which is converted to AMP. This allows the repair of both epimers of NAD(P)HX, a damaged form of NAD(P)H that is a result of enzymatic or heat-dependent hydration.</text>
</comment>
<evidence type="ECO:0000256" key="13">
    <source>
        <dbReference type="ARBA" id="ARBA00023268"/>
    </source>
</evidence>
<comment type="function">
    <text evidence="18">Catalyzes the epimerization of the S- and R-forms of NAD(P)HX, a damaged form of NAD(P)H that is a result of enzymatic or heat-dependent hydration. This is a prerequisite for the S-specific NAD(P)H-hydrate dehydratase to allow the repair of both epimers of NAD(P)HX.</text>
</comment>
<dbReference type="PROSITE" id="PS51385">
    <property type="entry name" value="YJEF_N"/>
    <property type="match status" value="1"/>
</dbReference>
<comment type="cofactor">
    <cofactor evidence="17">
        <name>Mg(2+)</name>
        <dbReference type="ChEBI" id="CHEBI:18420"/>
    </cofactor>
</comment>
<dbReference type="GO" id="GO:0046496">
    <property type="term" value="P:nicotinamide nucleotide metabolic process"/>
    <property type="evidence" value="ECO:0007669"/>
    <property type="project" value="UniProtKB-UniRule"/>
</dbReference>
<evidence type="ECO:0000259" key="20">
    <source>
        <dbReference type="PROSITE" id="PS51383"/>
    </source>
</evidence>
<dbReference type="InterPro" id="IPR004443">
    <property type="entry name" value="YjeF_N_dom"/>
</dbReference>
<dbReference type="Pfam" id="PF03853">
    <property type="entry name" value="YjeF_N"/>
    <property type="match status" value="1"/>
</dbReference>
<evidence type="ECO:0000256" key="17">
    <source>
        <dbReference type="HAMAP-Rule" id="MF_01965"/>
    </source>
</evidence>
<keyword evidence="5 18" id="KW-0479">Metal-binding</keyword>
<evidence type="ECO:0000313" key="23">
    <source>
        <dbReference type="Proteomes" id="UP000322791"/>
    </source>
</evidence>
<dbReference type="InterPro" id="IPR029056">
    <property type="entry name" value="Ribokinase-like"/>
</dbReference>
<sequence>MKILSAAQIRALDQATIQAEGITSVELMERAAAAFTEWLLEKLAAHPQREVHVFCGPGNNGGDGLAAARLLHLAGQAVRVWLLPAARHSADFTANHQRLPSEVPCIELDAYQLPELSSSAVLVDALFGTGLNRPLTGVAAAVVHYLNNSSAPVVAVDMPSGLLTDAPQPKSSPVVCAHYTISFELPKLAFLLPQNADYVGQWELVSIGLNTTVIHKTPVDNYYTDLKLLTNRLPARQRFAHKGTYGHALLLGGSYGKIGAAVLAAQACLHSGVGLLTLAVPAVGYTVAQTAVPEAMALPDVGQDYIGELPNLKGYSVVAIGPGLGQQPDTLRVLEQLLRTCPAPLVLDADALNLLGSNRHLLALLPPDTILTPHPKEFERLTQPAHDDYHRLELLRAFCARHRCYVVLKGAYTCIGTPTGTLYFNSTGNPGMATGGSGDVLTGVVAALCAQGLAPLDAALLAVYAHGRAGDLGAQQIGQMGLTAGIIAAHLGPALEELTTPPTF</sequence>
<comment type="catalytic activity">
    <reaction evidence="1 18 19">
        <text>(6R)-NADHX = (6S)-NADHX</text>
        <dbReference type="Rhea" id="RHEA:32215"/>
        <dbReference type="ChEBI" id="CHEBI:64074"/>
        <dbReference type="ChEBI" id="CHEBI:64075"/>
        <dbReference type="EC" id="5.1.99.6"/>
    </reaction>
</comment>
<comment type="subunit">
    <text evidence="17">Homotetramer.</text>
</comment>
<feature type="binding site" evidence="17">
    <location>
        <position position="374"/>
    </location>
    <ligand>
        <name>(6S)-NADPHX</name>
        <dbReference type="ChEBI" id="CHEBI:64076"/>
    </ligand>
</feature>
<feature type="binding site" evidence="18">
    <location>
        <position position="124"/>
    </location>
    <ligand>
        <name>K(+)</name>
        <dbReference type="ChEBI" id="CHEBI:29103"/>
    </ligand>
</feature>
<feature type="binding site" evidence="17">
    <location>
        <position position="260"/>
    </location>
    <ligand>
        <name>(6S)-NADPHX</name>
        <dbReference type="ChEBI" id="CHEBI:64076"/>
    </ligand>
</feature>
<feature type="binding site" evidence="17">
    <location>
        <position position="439"/>
    </location>
    <ligand>
        <name>(6S)-NADPHX</name>
        <dbReference type="ChEBI" id="CHEBI:64076"/>
    </ligand>
</feature>
<dbReference type="GO" id="GO:0046872">
    <property type="term" value="F:metal ion binding"/>
    <property type="evidence" value="ECO:0007669"/>
    <property type="project" value="UniProtKB-UniRule"/>
</dbReference>
<name>A0A5D6V9G6_9BACT</name>
<feature type="binding site" evidence="18">
    <location>
        <begin position="128"/>
        <end position="134"/>
    </location>
    <ligand>
        <name>(6S)-NADPHX</name>
        <dbReference type="ChEBI" id="CHEBI:64076"/>
    </ligand>
</feature>
<protein>
    <recommendedName>
        <fullName evidence="19">Bifunctional NAD(P)H-hydrate repair enzyme</fullName>
    </recommendedName>
    <alternativeName>
        <fullName evidence="19">Nicotinamide nucleotide repair protein</fullName>
    </alternativeName>
    <domain>
        <recommendedName>
            <fullName evidence="19">ADP-dependent (S)-NAD(P)H-hydrate dehydratase</fullName>
            <ecNumber evidence="19">4.2.1.136</ecNumber>
        </recommendedName>
        <alternativeName>
            <fullName evidence="19">ADP-dependent NAD(P)HX dehydratase</fullName>
        </alternativeName>
    </domain>
    <domain>
        <recommendedName>
            <fullName evidence="19">NAD(P)H-hydrate epimerase</fullName>
            <ecNumber evidence="19">5.1.99.6</ecNumber>
        </recommendedName>
    </domain>
</protein>
<dbReference type="InterPro" id="IPR000631">
    <property type="entry name" value="CARKD"/>
</dbReference>
<dbReference type="CDD" id="cd01171">
    <property type="entry name" value="YXKO-related"/>
    <property type="match status" value="1"/>
</dbReference>
<feature type="domain" description="YjeF N-terminal" evidence="21">
    <location>
        <begin position="9"/>
        <end position="215"/>
    </location>
</feature>
<dbReference type="Gene3D" id="3.40.50.10260">
    <property type="entry name" value="YjeF N-terminal domain"/>
    <property type="match status" value="1"/>
</dbReference>
<dbReference type="GO" id="GO:0110051">
    <property type="term" value="P:metabolite repair"/>
    <property type="evidence" value="ECO:0007669"/>
    <property type="project" value="TreeGrafter"/>
</dbReference>
<comment type="catalytic activity">
    <reaction evidence="2 18 19">
        <text>(6R)-NADPHX = (6S)-NADPHX</text>
        <dbReference type="Rhea" id="RHEA:32227"/>
        <dbReference type="ChEBI" id="CHEBI:64076"/>
        <dbReference type="ChEBI" id="CHEBI:64077"/>
        <dbReference type="EC" id="5.1.99.6"/>
    </reaction>
</comment>
<dbReference type="SUPFAM" id="SSF53613">
    <property type="entry name" value="Ribokinase-like"/>
    <property type="match status" value="1"/>
</dbReference>
<evidence type="ECO:0000313" key="22">
    <source>
        <dbReference type="EMBL" id="TYZ12523.1"/>
    </source>
</evidence>
<comment type="catalytic activity">
    <reaction evidence="15 17 19">
        <text>(6S)-NADHX + ADP = AMP + phosphate + NADH + H(+)</text>
        <dbReference type="Rhea" id="RHEA:32223"/>
        <dbReference type="ChEBI" id="CHEBI:15378"/>
        <dbReference type="ChEBI" id="CHEBI:43474"/>
        <dbReference type="ChEBI" id="CHEBI:57945"/>
        <dbReference type="ChEBI" id="CHEBI:64074"/>
        <dbReference type="ChEBI" id="CHEBI:456215"/>
        <dbReference type="ChEBI" id="CHEBI:456216"/>
        <dbReference type="EC" id="4.2.1.136"/>
    </reaction>
</comment>
<evidence type="ECO:0000256" key="16">
    <source>
        <dbReference type="ARBA" id="ARBA00049209"/>
    </source>
</evidence>
<evidence type="ECO:0000256" key="1">
    <source>
        <dbReference type="ARBA" id="ARBA00000013"/>
    </source>
</evidence>
<dbReference type="PIRSF" id="PIRSF017184">
    <property type="entry name" value="Nnr"/>
    <property type="match status" value="1"/>
</dbReference>
<comment type="caution">
    <text evidence="22">The sequence shown here is derived from an EMBL/GenBank/DDBJ whole genome shotgun (WGS) entry which is preliminary data.</text>
</comment>
<dbReference type="PROSITE" id="PS01049">
    <property type="entry name" value="YJEF_C_1"/>
    <property type="match status" value="1"/>
</dbReference>
<dbReference type="RefSeq" id="WP_149069763.1">
    <property type="nucleotide sequence ID" value="NZ_VTHL01000003.1"/>
</dbReference>
<evidence type="ECO:0000256" key="19">
    <source>
        <dbReference type="PIRNR" id="PIRNR017184"/>
    </source>
</evidence>
<dbReference type="EC" id="5.1.99.6" evidence="19"/>
<feature type="binding site" evidence="18">
    <location>
        <begin position="59"/>
        <end position="63"/>
    </location>
    <ligand>
        <name>(6S)-NADPHX</name>
        <dbReference type="ChEBI" id="CHEBI:64076"/>
    </ligand>
</feature>
<evidence type="ECO:0000259" key="21">
    <source>
        <dbReference type="PROSITE" id="PS51385"/>
    </source>
</evidence>
<comment type="catalytic activity">
    <reaction evidence="16 17 19">
        <text>(6S)-NADPHX + ADP = AMP + phosphate + NADPH + H(+)</text>
        <dbReference type="Rhea" id="RHEA:32235"/>
        <dbReference type="ChEBI" id="CHEBI:15378"/>
        <dbReference type="ChEBI" id="CHEBI:43474"/>
        <dbReference type="ChEBI" id="CHEBI:57783"/>
        <dbReference type="ChEBI" id="CHEBI:64076"/>
        <dbReference type="ChEBI" id="CHEBI:456215"/>
        <dbReference type="ChEBI" id="CHEBI:456216"/>
        <dbReference type="EC" id="4.2.1.136"/>
    </reaction>
</comment>
<dbReference type="EMBL" id="VTHL01000003">
    <property type="protein sequence ID" value="TYZ12523.1"/>
    <property type="molecule type" value="Genomic_DNA"/>
</dbReference>
<dbReference type="AlphaFoldDB" id="A0A5D6V9G6"/>
<evidence type="ECO:0000256" key="5">
    <source>
        <dbReference type="ARBA" id="ARBA00022723"/>
    </source>
</evidence>
<dbReference type="NCBIfam" id="TIGR00197">
    <property type="entry name" value="yjeF_nterm"/>
    <property type="match status" value="1"/>
</dbReference>
<comment type="function">
    <text evidence="17">Catalyzes the dehydration of the S-form of NAD(P)HX at the expense of ADP, which is converted to AMP. Together with NAD(P)HX epimerase, which catalyzes the epimerization of the S- and R-forms, the enzyme allows the repair of both epimers of NAD(P)HX, a damaged form of NAD(P)H that is a result of enzymatic or heat-dependent hydration.</text>
</comment>
<dbReference type="GO" id="GO:0052856">
    <property type="term" value="F:NAD(P)HX epimerase activity"/>
    <property type="evidence" value="ECO:0007669"/>
    <property type="project" value="UniProtKB-UniRule"/>
</dbReference>
<comment type="caution">
    <text evidence="18">Lacks conserved residue(s) required for the propagation of feature annotation.</text>
</comment>
<comment type="similarity">
    <text evidence="17">Belongs to the NnrD/CARKD family.</text>
</comment>
<feature type="binding site" evidence="17">
    <location>
        <begin position="409"/>
        <end position="413"/>
    </location>
    <ligand>
        <name>AMP</name>
        <dbReference type="ChEBI" id="CHEBI:456215"/>
    </ligand>
</feature>